<keyword evidence="6" id="KW-1185">Reference proteome</keyword>
<reference evidence="5 6" key="1">
    <citation type="submission" date="2019-08" db="EMBL/GenBank/DDBJ databases">
        <title>In-depth cultivation of the pig gut microbiome towards novel bacterial diversity and tailored functional studies.</title>
        <authorList>
            <person name="Wylensek D."/>
            <person name="Hitch T.C.A."/>
            <person name="Clavel T."/>
        </authorList>
    </citation>
    <scope>NUCLEOTIDE SEQUENCE [LARGE SCALE GENOMIC DNA]</scope>
    <source>
        <strain evidence="5 6">WCA-389-WT-23D1</strain>
    </source>
</reference>
<feature type="region of interest" description="Disordered" evidence="2">
    <location>
        <begin position="459"/>
        <end position="598"/>
    </location>
</feature>
<feature type="transmembrane region" description="Helical" evidence="3">
    <location>
        <begin position="156"/>
        <end position="173"/>
    </location>
</feature>
<feature type="compositionally biased region" description="Acidic residues" evidence="2">
    <location>
        <begin position="498"/>
        <end position="507"/>
    </location>
</feature>
<proteinExistence type="inferred from homology"/>
<feature type="compositionally biased region" description="Polar residues" evidence="2">
    <location>
        <begin position="575"/>
        <end position="586"/>
    </location>
</feature>
<comment type="caution">
    <text evidence="5">The sequence shown here is derived from an EMBL/GenBank/DDBJ whole genome shotgun (WGS) entry which is preliminary data.</text>
</comment>
<evidence type="ECO:0000259" key="4">
    <source>
        <dbReference type="Pfam" id="PF03816"/>
    </source>
</evidence>
<feature type="compositionally biased region" description="Gly residues" evidence="2">
    <location>
        <begin position="468"/>
        <end position="478"/>
    </location>
</feature>
<feature type="compositionally biased region" description="Basic and acidic residues" evidence="2">
    <location>
        <begin position="1"/>
        <end position="13"/>
    </location>
</feature>
<feature type="compositionally biased region" description="Basic and acidic residues" evidence="2">
    <location>
        <begin position="508"/>
        <end position="525"/>
    </location>
</feature>
<dbReference type="Gene3D" id="3.40.630.190">
    <property type="entry name" value="LCP protein"/>
    <property type="match status" value="1"/>
</dbReference>
<comment type="similarity">
    <text evidence="1">Belongs to the LytR/CpsA/Psr (LCP) family.</text>
</comment>
<protein>
    <submittedName>
        <fullName evidence="5">Transcriptional regulator</fullName>
    </submittedName>
</protein>
<evidence type="ECO:0000256" key="2">
    <source>
        <dbReference type="SAM" id="MobiDB-lite"/>
    </source>
</evidence>
<dbReference type="Proteomes" id="UP000429958">
    <property type="component" value="Unassembled WGS sequence"/>
</dbReference>
<dbReference type="InterPro" id="IPR050922">
    <property type="entry name" value="LytR/CpsA/Psr_CW_biosynth"/>
</dbReference>
<dbReference type="PANTHER" id="PTHR33392">
    <property type="entry name" value="POLYISOPRENYL-TEICHOIC ACID--PEPTIDOGLYCAN TEICHOIC ACID TRANSFERASE TAGU"/>
    <property type="match status" value="1"/>
</dbReference>
<feature type="region of interest" description="Disordered" evidence="2">
    <location>
        <begin position="63"/>
        <end position="144"/>
    </location>
</feature>
<dbReference type="Pfam" id="PF03816">
    <property type="entry name" value="LytR_cpsA_psr"/>
    <property type="match status" value="1"/>
</dbReference>
<keyword evidence="3" id="KW-1133">Transmembrane helix</keyword>
<dbReference type="NCBIfam" id="TIGR00350">
    <property type="entry name" value="lytR_cpsA_psr"/>
    <property type="match status" value="1"/>
</dbReference>
<evidence type="ECO:0000256" key="3">
    <source>
        <dbReference type="SAM" id="Phobius"/>
    </source>
</evidence>
<evidence type="ECO:0000313" key="6">
    <source>
        <dbReference type="Proteomes" id="UP000429958"/>
    </source>
</evidence>
<gene>
    <name evidence="5" type="ORF">FYJ39_17330</name>
</gene>
<dbReference type="PANTHER" id="PTHR33392:SF6">
    <property type="entry name" value="POLYISOPRENYL-TEICHOIC ACID--PEPTIDOGLYCAN TEICHOIC ACID TRANSFERASE TAGU"/>
    <property type="match status" value="1"/>
</dbReference>
<dbReference type="InterPro" id="IPR004474">
    <property type="entry name" value="LytR_CpsA_psr"/>
</dbReference>
<keyword evidence="3" id="KW-0812">Transmembrane</keyword>
<feature type="compositionally biased region" description="Low complexity" evidence="2">
    <location>
        <begin position="120"/>
        <end position="137"/>
    </location>
</feature>
<dbReference type="AlphaFoldDB" id="A0A7X2NPQ0"/>
<evidence type="ECO:0000313" key="5">
    <source>
        <dbReference type="EMBL" id="MSS38248.1"/>
    </source>
</evidence>
<organism evidence="5 6">
    <name type="scientific">Clostridium porci</name>
    <dbReference type="NCBI Taxonomy" id="2605778"/>
    <lineage>
        <taxon>Bacteria</taxon>
        <taxon>Bacillati</taxon>
        <taxon>Bacillota</taxon>
        <taxon>Clostridia</taxon>
        <taxon>Eubacteriales</taxon>
        <taxon>Clostridiaceae</taxon>
        <taxon>Clostridium</taxon>
    </lineage>
</organism>
<dbReference type="RefSeq" id="WP_154473684.1">
    <property type="nucleotide sequence ID" value="NZ_DBEWUL010000001.1"/>
</dbReference>
<feature type="compositionally biased region" description="Gly residues" evidence="2">
    <location>
        <begin position="587"/>
        <end position="598"/>
    </location>
</feature>
<keyword evidence="3" id="KW-0472">Membrane</keyword>
<sequence>MNDRAQDDELERMRARRRASARSGRTAPARGRKAQEYNYDDAYYEEEYSYDGEDRLQDILIGDEPKEWEGQSSGRSRRYSSLGAARNADRYKTASRTRKNTALFSSKTVSDRKGTKAGQSLNGRNRRSNAAGRKGASQAQKGRVVKRKKRHGWKSIVLLLLTLFIGYGAWLFLHRPTGYWTVAVFGVDSRDGSTDKALADVQMICNIDRSTGEIKLVSVYRDTYLKINSDGTYHKINEAYFKGGHKQAVDALEENLDIKIDDYAAFNWKTVAEAINILGGVDMELTQDEFKYINSFITETVESTGIASVHLTQPGMNHLDGVQAVAYCRLRLMDSDFQRTERQRKVVTLALDKAKQADMSTLTSLAGYLIQQISTSVGLDDVLPLVKDIDKYYIGETTGFPFSRQTMRVGRMDCVIATTLESNVVLLHQFLYGEDISYSPSSAVRKISARISEETGLYDAGKAAPGKGSSGGEASGNKGGDKAPVSPAPSETERFETLPDESDPLEESTEKSSEETAEEREKATEETPESEEIGPGVSDNPVKAQEPTTSEDEEKGPGAEETEAVIRPAKEQEGTDASETSGSAGTSFGGPGEIGPGV</sequence>
<accession>A0A7X2NPQ0</accession>
<evidence type="ECO:0000256" key="1">
    <source>
        <dbReference type="ARBA" id="ARBA00006068"/>
    </source>
</evidence>
<feature type="region of interest" description="Disordered" evidence="2">
    <location>
        <begin position="1"/>
        <end position="38"/>
    </location>
</feature>
<dbReference type="EMBL" id="VUMD01000020">
    <property type="protein sequence ID" value="MSS38248.1"/>
    <property type="molecule type" value="Genomic_DNA"/>
</dbReference>
<feature type="domain" description="Cell envelope-related transcriptional attenuator" evidence="4">
    <location>
        <begin position="199"/>
        <end position="355"/>
    </location>
</feature>
<name>A0A7X2NPQ0_9CLOT</name>